<reference evidence="2" key="1">
    <citation type="submission" date="2023-03" db="EMBL/GenBank/DDBJ databases">
        <title>Chromosome-scale reference genome and RAD-based genetic map of yellow starthistle (Centaurea solstitialis) reveal putative structural variation and QTLs associated with invader traits.</title>
        <authorList>
            <person name="Reatini B."/>
            <person name="Cang F.A."/>
            <person name="Jiang Q."/>
            <person name="Mckibben M.T.W."/>
            <person name="Barker M.S."/>
            <person name="Rieseberg L.H."/>
            <person name="Dlugosch K.M."/>
        </authorList>
    </citation>
    <scope>NUCLEOTIDE SEQUENCE</scope>
    <source>
        <strain evidence="2">CAN-66</strain>
        <tissue evidence="2">Leaf</tissue>
    </source>
</reference>
<feature type="compositionally biased region" description="Basic and acidic residues" evidence="1">
    <location>
        <begin position="1"/>
        <end position="18"/>
    </location>
</feature>
<feature type="compositionally biased region" description="Low complexity" evidence="1">
    <location>
        <begin position="136"/>
        <end position="149"/>
    </location>
</feature>
<organism evidence="2 3">
    <name type="scientific">Centaurea solstitialis</name>
    <name type="common">yellow star-thistle</name>
    <dbReference type="NCBI Taxonomy" id="347529"/>
    <lineage>
        <taxon>Eukaryota</taxon>
        <taxon>Viridiplantae</taxon>
        <taxon>Streptophyta</taxon>
        <taxon>Embryophyta</taxon>
        <taxon>Tracheophyta</taxon>
        <taxon>Spermatophyta</taxon>
        <taxon>Magnoliopsida</taxon>
        <taxon>eudicotyledons</taxon>
        <taxon>Gunneridae</taxon>
        <taxon>Pentapetalae</taxon>
        <taxon>asterids</taxon>
        <taxon>campanulids</taxon>
        <taxon>Asterales</taxon>
        <taxon>Asteraceae</taxon>
        <taxon>Carduoideae</taxon>
        <taxon>Cardueae</taxon>
        <taxon>Centaureinae</taxon>
        <taxon>Centaurea</taxon>
    </lineage>
</organism>
<dbReference type="Proteomes" id="UP001172457">
    <property type="component" value="Unassembled WGS sequence"/>
</dbReference>
<feature type="compositionally biased region" description="Basic and acidic residues" evidence="1">
    <location>
        <begin position="44"/>
        <end position="58"/>
    </location>
</feature>
<proteinExistence type="predicted"/>
<evidence type="ECO:0000313" key="3">
    <source>
        <dbReference type="Proteomes" id="UP001172457"/>
    </source>
</evidence>
<protein>
    <submittedName>
        <fullName evidence="2">Uncharacterized protein</fullName>
    </submittedName>
</protein>
<dbReference type="EMBL" id="JARYMX010000537">
    <property type="protein sequence ID" value="KAJ9535192.1"/>
    <property type="molecule type" value="Genomic_DNA"/>
</dbReference>
<feature type="region of interest" description="Disordered" evidence="1">
    <location>
        <begin position="1"/>
        <end position="182"/>
    </location>
</feature>
<accession>A0AA38VQM3</accession>
<comment type="caution">
    <text evidence="2">The sequence shown here is derived from an EMBL/GenBank/DDBJ whole genome shotgun (WGS) entry which is preliminary data.</text>
</comment>
<dbReference type="AlphaFoldDB" id="A0AA38VQM3"/>
<evidence type="ECO:0000256" key="1">
    <source>
        <dbReference type="SAM" id="MobiDB-lite"/>
    </source>
</evidence>
<evidence type="ECO:0000313" key="2">
    <source>
        <dbReference type="EMBL" id="KAJ9535192.1"/>
    </source>
</evidence>
<keyword evidence="3" id="KW-1185">Reference proteome</keyword>
<feature type="compositionally biased region" description="Basic and acidic residues" evidence="1">
    <location>
        <begin position="111"/>
        <end position="121"/>
    </location>
</feature>
<sequence>MADKDLTSKSSKTTKEGKGTLQEDDDNTMTLQKMLSKMKRRDKPKANEKDKADVDQPKELVVTEDSGAEKVNNDDNSGDKADGVEDKTKTDSANPQLSKKAITKTTTRKQKGMENEKDTQPRKKKIIQDSLEQKKVVVSKSTKTRSVVKPQIVSEAEVSEKKQMNEKKRKRTLKDKGKGKLEQNEGVSIIPTEEIEDSETEAKVVQKKREEARRKGTKKVLDDVKFPTLKIRTSPNSLYLAMQNLGDEQKDWVRRIGFESILQTKIDNIPSKMAFYIVNNLDIDSLKLYVVGGCN</sequence>
<gene>
    <name evidence="2" type="ORF">OSB04_un001726</name>
</gene>
<name>A0AA38VQM3_9ASTR</name>
<feature type="compositionally biased region" description="Basic and acidic residues" evidence="1">
    <location>
        <begin position="67"/>
        <end position="90"/>
    </location>
</feature>